<sequence length="306" mass="34037">MKRTFLLYFYLFLHFQVLTQSADPLETLIRNGWLMLRDYGEKMISNIAIPRTSDVPEGVSSNFQLDPDKQKALDTISQMVNMCPRGYPVQEIKGVWHITRISKRMLHTVFVDIHEAIEKLSTGGSVSSRKSLFSLFKSHPIMRCFQVTILDDSTSSPFEFSYRSTDDQRKSIIGHASRASTTQITLHLASIIDIPLSVVHANSHFLILSQTDTVPTPCDSFLVLERNPTTSSSNSVSNEIPPALSSLGANSAANPIISMNHCNDLPTKIPPSSETNSIIRPASEVLNSNSNVNSNVNSVKKFKKLL</sequence>
<dbReference type="Proteomes" id="UP000230233">
    <property type="component" value="Chromosome V"/>
</dbReference>
<dbReference type="OrthoDB" id="5784247at2759"/>
<protein>
    <submittedName>
        <fullName evidence="2">Uncharacterized protein</fullName>
    </submittedName>
</protein>
<feature type="signal peptide" evidence="1">
    <location>
        <begin position="1"/>
        <end position="21"/>
    </location>
</feature>
<accession>A0A2G5TMW3</accession>
<evidence type="ECO:0000313" key="2">
    <source>
        <dbReference type="EMBL" id="PIC28635.1"/>
    </source>
</evidence>
<dbReference type="EMBL" id="PDUG01000005">
    <property type="protein sequence ID" value="PIC28635.1"/>
    <property type="molecule type" value="Genomic_DNA"/>
</dbReference>
<dbReference type="AlphaFoldDB" id="A0A2G5TMW3"/>
<reference evidence="3" key="1">
    <citation type="submission" date="2017-10" db="EMBL/GenBank/DDBJ databases">
        <title>Rapid genome shrinkage in a self-fertile nematode reveals novel sperm competition proteins.</title>
        <authorList>
            <person name="Yin D."/>
            <person name="Schwarz E.M."/>
            <person name="Thomas C.G."/>
            <person name="Felde R.L."/>
            <person name="Korf I.F."/>
            <person name="Cutter A.D."/>
            <person name="Schartner C.M."/>
            <person name="Ralston E.J."/>
            <person name="Meyer B.J."/>
            <person name="Haag E.S."/>
        </authorList>
    </citation>
    <scope>NUCLEOTIDE SEQUENCE [LARGE SCALE GENOMIC DNA]</scope>
    <source>
        <strain evidence="3">JU1422</strain>
    </source>
</reference>
<feature type="chain" id="PRO_5013653731" evidence="1">
    <location>
        <begin position="22"/>
        <end position="306"/>
    </location>
</feature>
<organism evidence="2 3">
    <name type="scientific">Caenorhabditis nigoni</name>
    <dbReference type="NCBI Taxonomy" id="1611254"/>
    <lineage>
        <taxon>Eukaryota</taxon>
        <taxon>Metazoa</taxon>
        <taxon>Ecdysozoa</taxon>
        <taxon>Nematoda</taxon>
        <taxon>Chromadorea</taxon>
        <taxon>Rhabditida</taxon>
        <taxon>Rhabditina</taxon>
        <taxon>Rhabditomorpha</taxon>
        <taxon>Rhabditoidea</taxon>
        <taxon>Rhabditidae</taxon>
        <taxon>Peloderinae</taxon>
        <taxon>Caenorhabditis</taxon>
    </lineage>
</organism>
<name>A0A2G5TMW3_9PELO</name>
<comment type="caution">
    <text evidence="2">The sequence shown here is derived from an EMBL/GenBank/DDBJ whole genome shotgun (WGS) entry which is preliminary data.</text>
</comment>
<keyword evidence="1" id="KW-0732">Signal</keyword>
<keyword evidence="3" id="KW-1185">Reference proteome</keyword>
<proteinExistence type="predicted"/>
<evidence type="ECO:0000256" key="1">
    <source>
        <dbReference type="SAM" id="SignalP"/>
    </source>
</evidence>
<evidence type="ECO:0000313" key="3">
    <source>
        <dbReference type="Proteomes" id="UP000230233"/>
    </source>
</evidence>
<gene>
    <name evidence="2" type="primary">Cni-R08A2.5</name>
    <name evidence="2" type="synonym">Cnig_chr_V.g20483</name>
    <name evidence="2" type="ORF">B9Z55_020483</name>
</gene>